<dbReference type="Pfam" id="PF13193">
    <property type="entry name" value="AMP-binding_C"/>
    <property type="match status" value="1"/>
</dbReference>
<dbReference type="InterPro" id="IPR042099">
    <property type="entry name" value="ANL_N_sf"/>
</dbReference>
<dbReference type="GO" id="GO:0016874">
    <property type="term" value="F:ligase activity"/>
    <property type="evidence" value="ECO:0007669"/>
    <property type="project" value="UniProtKB-KW"/>
</dbReference>
<comment type="caution">
    <text evidence="5">The sequence shown here is derived from an EMBL/GenBank/DDBJ whole genome shotgun (WGS) entry which is preliminary data.</text>
</comment>
<dbReference type="RefSeq" id="WP_309795486.1">
    <property type="nucleotide sequence ID" value="NZ_BAAAHY010000006.1"/>
</dbReference>
<sequence length="552" mass="60524">MTTTTWPQLPSYSSGVSELPLLGETIGANFSRIAAEHGEREALVEAATGRRWSYRELADAVGEFARGLLGSGIRKGDRVGIWAVNCAEWVIVQYATAQIGAILVNVNPAYRQHELAYALNQSGMRMIIAQVGFKNSAFRELIDAVRPECPALADAVYIDDPSWQRLIESGRDLPDSALADRAAELSADDPINIQYTSGTTGFPKGATLSHHNILNNGFFVTETIRITNQDRICVPVPFYHCFGMVMCNLGATSHGAAIVIPGPAFDPARTLQTVQDEKCTALYGVPTMFIAEQNLADFAGYDLSSLRTGIMAGSPCPVEVMKRCMTEMHMEQVAIAYGMTETSPVSMQTRPDDDVERRTATVGRVHPHLEVKIVDPATGLTVPRGTPGEFCTRGYSVMLGYWEDPQKTAEAIDQARWMHTGDLAEMREDGYVTIVGRIKDMVIRGGENLYPREIEEFLYTHPDIADVQVVGVPDPEHGEELCAWITLRAGAQPIDQAAIAAFCAGKLSKHKIPRYVLIVQEFPMTVTGKIRKMEMRASSIELLGLAPNPPVH</sequence>
<dbReference type="PROSITE" id="PS00455">
    <property type="entry name" value="AMP_BINDING"/>
    <property type="match status" value="1"/>
</dbReference>
<dbReference type="Gene3D" id="3.40.50.12780">
    <property type="entry name" value="N-terminal domain of ligase-like"/>
    <property type="match status" value="1"/>
</dbReference>
<accession>A0ABU1J876</accession>
<dbReference type="Proteomes" id="UP001185069">
    <property type="component" value="Unassembled WGS sequence"/>
</dbReference>
<comment type="similarity">
    <text evidence="1">Belongs to the ATP-dependent AMP-binding enzyme family.</text>
</comment>
<feature type="domain" description="AMP-dependent synthetase/ligase" evidence="3">
    <location>
        <begin position="31"/>
        <end position="402"/>
    </location>
</feature>
<evidence type="ECO:0000259" key="3">
    <source>
        <dbReference type="Pfam" id="PF00501"/>
    </source>
</evidence>
<name>A0ABU1J876_9MICC</name>
<dbReference type="InterPro" id="IPR020845">
    <property type="entry name" value="AMP-binding_CS"/>
</dbReference>
<evidence type="ECO:0000256" key="1">
    <source>
        <dbReference type="ARBA" id="ARBA00006432"/>
    </source>
</evidence>
<dbReference type="Pfam" id="PF00501">
    <property type="entry name" value="AMP-binding"/>
    <property type="match status" value="1"/>
</dbReference>
<feature type="domain" description="AMP-binding enzyme C-terminal" evidence="4">
    <location>
        <begin position="453"/>
        <end position="529"/>
    </location>
</feature>
<dbReference type="InterPro" id="IPR045851">
    <property type="entry name" value="AMP-bd_C_sf"/>
</dbReference>
<dbReference type="SUPFAM" id="SSF56801">
    <property type="entry name" value="Acetyl-CoA synthetase-like"/>
    <property type="match status" value="1"/>
</dbReference>
<keyword evidence="2 5" id="KW-0436">Ligase</keyword>
<evidence type="ECO:0000313" key="6">
    <source>
        <dbReference type="Proteomes" id="UP001185069"/>
    </source>
</evidence>
<proteinExistence type="inferred from homology"/>
<protein>
    <submittedName>
        <fullName evidence="5">Fatty-acyl-CoA synthase</fullName>
        <ecNumber evidence="5">6.2.1.-</ecNumber>
    </submittedName>
</protein>
<dbReference type="EC" id="6.2.1.-" evidence="5"/>
<reference evidence="5 6" key="1">
    <citation type="submission" date="2023-07" db="EMBL/GenBank/DDBJ databases">
        <title>Sequencing the genomes of 1000 actinobacteria strains.</title>
        <authorList>
            <person name="Klenk H.-P."/>
        </authorList>
    </citation>
    <scope>NUCLEOTIDE SEQUENCE [LARGE SCALE GENOMIC DNA]</scope>
    <source>
        <strain evidence="5 6">DSM 14555</strain>
    </source>
</reference>
<evidence type="ECO:0000256" key="2">
    <source>
        <dbReference type="ARBA" id="ARBA00022598"/>
    </source>
</evidence>
<dbReference type="EMBL" id="JAVDQF010000001">
    <property type="protein sequence ID" value="MDR6268066.1"/>
    <property type="molecule type" value="Genomic_DNA"/>
</dbReference>
<dbReference type="PANTHER" id="PTHR43201">
    <property type="entry name" value="ACYL-COA SYNTHETASE"/>
    <property type="match status" value="1"/>
</dbReference>
<dbReference type="PANTHER" id="PTHR43201:SF5">
    <property type="entry name" value="MEDIUM-CHAIN ACYL-COA LIGASE ACSF2, MITOCHONDRIAL"/>
    <property type="match status" value="1"/>
</dbReference>
<dbReference type="Gene3D" id="3.30.300.30">
    <property type="match status" value="1"/>
</dbReference>
<dbReference type="InterPro" id="IPR000873">
    <property type="entry name" value="AMP-dep_synth/lig_dom"/>
</dbReference>
<gene>
    <name evidence="5" type="ORF">JOE69_000304</name>
</gene>
<organism evidence="5 6">
    <name type="scientific">Arthrobacter russicus</name>
    <dbReference type="NCBI Taxonomy" id="172040"/>
    <lineage>
        <taxon>Bacteria</taxon>
        <taxon>Bacillati</taxon>
        <taxon>Actinomycetota</taxon>
        <taxon>Actinomycetes</taxon>
        <taxon>Micrococcales</taxon>
        <taxon>Micrococcaceae</taxon>
        <taxon>Arthrobacter</taxon>
    </lineage>
</organism>
<keyword evidence="6" id="KW-1185">Reference proteome</keyword>
<evidence type="ECO:0000259" key="4">
    <source>
        <dbReference type="Pfam" id="PF13193"/>
    </source>
</evidence>
<dbReference type="InterPro" id="IPR025110">
    <property type="entry name" value="AMP-bd_C"/>
</dbReference>
<evidence type="ECO:0000313" key="5">
    <source>
        <dbReference type="EMBL" id="MDR6268066.1"/>
    </source>
</evidence>
<dbReference type="CDD" id="cd05917">
    <property type="entry name" value="FACL_like_2"/>
    <property type="match status" value="1"/>
</dbReference>